<keyword evidence="3" id="KW-1185">Reference proteome</keyword>
<dbReference type="AlphaFoldDB" id="A0A934QU69"/>
<feature type="region of interest" description="Disordered" evidence="1">
    <location>
        <begin position="77"/>
        <end position="97"/>
    </location>
</feature>
<accession>A0A934QU69</accession>
<name>A0A934QU69_9PSEU</name>
<dbReference type="RefSeq" id="WP_200319732.1">
    <property type="nucleotide sequence ID" value="NZ_JAENJH010000004.1"/>
</dbReference>
<protein>
    <submittedName>
        <fullName evidence="2">Uncharacterized protein</fullName>
    </submittedName>
</protein>
<dbReference type="Proteomes" id="UP000635245">
    <property type="component" value="Unassembled WGS sequence"/>
</dbReference>
<sequence length="97" mass="10331">MTEQQRPNEDPTAEWLDSVRTEETPWRVDRPAGAEPTTTYAAEEQKLSRARRAARAVGDAAPFVGLAATAGWVATETFGDDQGEVDPGMDVDPGGAG</sequence>
<organism evidence="2 3">
    <name type="scientific">Prauserella cavernicola</name>
    <dbReference type="NCBI Taxonomy" id="2800127"/>
    <lineage>
        <taxon>Bacteria</taxon>
        <taxon>Bacillati</taxon>
        <taxon>Actinomycetota</taxon>
        <taxon>Actinomycetes</taxon>
        <taxon>Pseudonocardiales</taxon>
        <taxon>Pseudonocardiaceae</taxon>
        <taxon>Prauserella</taxon>
    </lineage>
</organism>
<gene>
    <name evidence="2" type="ORF">JHE00_18685</name>
</gene>
<feature type="compositionally biased region" description="Basic and acidic residues" evidence="1">
    <location>
        <begin position="17"/>
        <end position="32"/>
    </location>
</feature>
<dbReference type="EMBL" id="JAENJH010000004">
    <property type="protein sequence ID" value="MBK1786362.1"/>
    <property type="molecule type" value="Genomic_DNA"/>
</dbReference>
<evidence type="ECO:0000313" key="3">
    <source>
        <dbReference type="Proteomes" id="UP000635245"/>
    </source>
</evidence>
<feature type="region of interest" description="Disordered" evidence="1">
    <location>
        <begin position="1"/>
        <end position="46"/>
    </location>
</feature>
<feature type="compositionally biased region" description="Acidic residues" evidence="1">
    <location>
        <begin position="78"/>
        <end position="89"/>
    </location>
</feature>
<comment type="caution">
    <text evidence="2">The sequence shown here is derived from an EMBL/GenBank/DDBJ whole genome shotgun (WGS) entry which is preliminary data.</text>
</comment>
<evidence type="ECO:0000256" key="1">
    <source>
        <dbReference type="SAM" id="MobiDB-lite"/>
    </source>
</evidence>
<proteinExistence type="predicted"/>
<reference evidence="2" key="1">
    <citation type="submission" date="2020-12" db="EMBL/GenBank/DDBJ databases">
        <title>Prauserella sp. ASG 168, a novel actinomycete isolated from cave rock.</title>
        <authorList>
            <person name="Suriyachadkun C."/>
        </authorList>
    </citation>
    <scope>NUCLEOTIDE SEQUENCE</scope>
    <source>
        <strain evidence="2">ASG 168</strain>
    </source>
</reference>
<evidence type="ECO:0000313" key="2">
    <source>
        <dbReference type="EMBL" id="MBK1786362.1"/>
    </source>
</evidence>